<dbReference type="SUPFAM" id="SSF56349">
    <property type="entry name" value="DNA breaking-rejoining enzymes"/>
    <property type="match status" value="1"/>
</dbReference>
<dbReference type="RefSeq" id="WP_038352162.1">
    <property type="nucleotide sequence ID" value="NZ_CP019962.1"/>
</dbReference>
<accession>A0AAC9QV30</accession>
<dbReference type="KEGG" id="elim:B2M23_12100"/>
<dbReference type="InterPro" id="IPR011010">
    <property type="entry name" value="DNA_brk_join_enz"/>
</dbReference>
<evidence type="ECO:0000256" key="3">
    <source>
        <dbReference type="ARBA" id="ARBA00022908"/>
    </source>
</evidence>
<evidence type="ECO:0000256" key="6">
    <source>
        <dbReference type="PROSITE-ProRule" id="PRU01248"/>
    </source>
</evidence>
<evidence type="ECO:0000256" key="2">
    <source>
        <dbReference type="ARBA" id="ARBA00008857"/>
    </source>
</evidence>
<evidence type="ECO:0000259" key="7">
    <source>
        <dbReference type="PROSITE" id="PS51898"/>
    </source>
</evidence>
<sequence>MKLIQDITPLCLSAGILREFEEYLRQEERSINTIEKYARDLRAFFYFVGDRAVTKERVLAWKESLVVGYAASSVNSMLAAANSFLNWAGYPEYKVRFLKIQRGVFSKPEKELTQSEYAKLVKEASKKGNERLSLLLQTICATGIRVSELQYITVEAVYTGWAEVNCKGKRRMVFITDKLCRLLKKYIRKQKIRTGSVFITKNGRALNRSNIWRDMKALCKRAGVKPGKVFPHNLRHLFARRYYSMEKDLSRLADILGHTNVNTTRIYTVESGETHAKQIGRLELIIT</sequence>
<dbReference type="InterPro" id="IPR050090">
    <property type="entry name" value="Tyrosine_recombinase_XerCD"/>
</dbReference>
<evidence type="ECO:0000313" key="9">
    <source>
        <dbReference type="EMBL" id="ARD66247.1"/>
    </source>
</evidence>
<dbReference type="PANTHER" id="PTHR30349">
    <property type="entry name" value="PHAGE INTEGRASE-RELATED"/>
    <property type="match status" value="1"/>
</dbReference>
<evidence type="ECO:0000256" key="1">
    <source>
        <dbReference type="ARBA" id="ARBA00003283"/>
    </source>
</evidence>
<dbReference type="InterPro" id="IPR044068">
    <property type="entry name" value="CB"/>
</dbReference>
<dbReference type="GO" id="GO:0003677">
    <property type="term" value="F:DNA binding"/>
    <property type="evidence" value="ECO:0007669"/>
    <property type="project" value="UniProtKB-UniRule"/>
</dbReference>
<keyword evidence="3" id="KW-0229">DNA integration</keyword>
<dbReference type="Gene3D" id="1.10.443.10">
    <property type="entry name" value="Intergrase catalytic core"/>
    <property type="match status" value="1"/>
</dbReference>
<dbReference type="InterPro" id="IPR002104">
    <property type="entry name" value="Integrase_catalytic"/>
</dbReference>
<proteinExistence type="inferred from homology"/>
<dbReference type="AlphaFoldDB" id="A0AAC9QV30"/>
<keyword evidence="4 6" id="KW-0238">DNA-binding</keyword>
<dbReference type="Pfam" id="PF02899">
    <property type="entry name" value="Phage_int_SAM_1"/>
    <property type="match status" value="1"/>
</dbReference>
<reference evidence="10" key="1">
    <citation type="journal article" date="2017" name="Sci. Rep.">
        <title>Determination of the Genome and Primary Transcriptome of Syngas Fermenting Eubacterium limosum ATCC 8486.</title>
        <authorList>
            <person name="Song Y."/>
            <person name="Shin J."/>
            <person name="Jeong Y."/>
            <person name="Jin S."/>
            <person name="Lee J.K."/>
            <person name="Kim D.R."/>
            <person name="Kim S.C."/>
            <person name="Cho S."/>
            <person name="Cho B.K."/>
        </authorList>
    </citation>
    <scope>NUCLEOTIDE SEQUENCE [LARGE SCALE GENOMIC DNA]</scope>
    <source>
        <strain evidence="10">ATCC 8486</strain>
    </source>
</reference>
<dbReference type="EMBL" id="CP019962">
    <property type="protein sequence ID" value="ARD66247.1"/>
    <property type="molecule type" value="Genomic_DNA"/>
</dbReference>
<evidence type="ECO:0000259" key="8">
    <source>
        <dbReference type="PROSITE" id="PS51900"/>
    </source>
</evidence>
<evidence type="ECO:0000313" key="10">
    <source>
        <dbReference type="Proteomes" id="UP000192391"/>
    </source>
</evidence>
<dbReference type="InterPro" id="IPR010998">
    <property type="entry name" value="Integrase_recombinase_N"/>
</dbReference>
<dbReference type="Proteomes" id="UP000192391">
    <property type="component" value="Chromosome"/>
</dbReference>
<dbReference type="PANTHER" id="PTHR30349:SF89">
    <property type="entry name" value="INTEGRASE_RECOMBINASE"/>
    <property type="match status" value="1"/>
</dbReference>
<name>A0AAC9QV30_EUBLI</name>
<dbReference type="PROSITE" id="PS51900">
    <property type="entry name" value="CB"/>
    <property type="match status" value="1"/>
</dbReference>
<dbReference type="InterPro" id="IPR013762">
    <property type="entry name" value="Integrase-like_cat_sf"/>
</dbReference>
<dbReference type="GO" id="GO:0006310">
    <property type="term" value="P:DNA recombination"/>
    <property type="evidence" value="ECO:0007669"/>
    <property type="project" value="UniProtKB-KW"/>
</dbReference>
<keyword evidence="5" id="KW-0233">DNA recombination</keyword>
<feature type="domain" description="Core-binding (CB)" evidence="8">
    <location>
        <begin position="11"/>
        <end position="89"/>
    </location>
</feature>
<gene>
    <name evidence="9" type="ORF">B2M23_12100</name>
</gene>
<evidence type="ECO:0000256" key="4">
    <source>
        <dbReference type="ARBA" id="ARBA00023125"/>
    </source>
</evidence>
<dbReference type="GO" id="GO:0015074">
    <property type="term" value="P:DNA integration"/>
    <property type="evidence" value="ECO:0007669"/>
    <property type="project" value="UniProtKB-KW"/>
</dbReference>
<dbReference type="PROSITE" id="PS51898">
    <property type="entry name" value="TYR_RECOMBINASE"/>
    <property type="match status" value="1"/>
</dbReference>
<feature type="domain" description="Tyr recombinase" evidence="7">
    <location>
        <begin position="107"/>
        <end position="281"/>
    </location>
</feature>
<dbReference type="Pfam" id="PF00589">
    <property type="entry name" value="Phage_integrase"/>
    <property type="match status" value="1"/>
</dbReference>
<comment type="similarity">
    <text evidence="2">Belongs to the 'phage' integrase family.</text>
</comment>
<dbReference type="InterPro" id="IPR004107">
    <property type="entry name" value="Integrase_SAM-like_N"/>
</dbReference>
<protein>
    <submittedName>
        <fullName evidence="9">Integrase</fullName>
    </submittedName>
</protein>
<dbReference type="Gene3D" id="1.10.150.130">
    <property type="match status" value="1"/>
</dbReference>
<evidence type="ECO:0000256" key="5">
    <source>
        <dbReference type="ARBA" id="ARBA00023172"/>
    </source>
</evidence>
<comment type="function">
    <text evidence="1">Site-specific tyrosine recombinase, which acts by catalyzing the cutting and rejoining of the recombining DNA molecules.</text>
</comment>
<organism evidence="9 10">
    <name type="scientific">Eubacterium limosum</name>
    <dbReference type="NCBI Taxonomy" id="1736"/>
    <lineage>
        <taxon>Bacteria</taxon>
        <taxon>Bacillati</taxon>
        <taxon>Bacillota</taxon>
        <taxon>Clostridia</taxon>
        <taxon>Eubacteriales</taxon>
        <taxon>Eubacteriaceae</taxon>
        <taxon>Eubacterium</taxon>
    </lineage>
</organism>